<reference evidence="2" key="1">
    <citation type="submission" date="2023-06" db="EMBL/GenBank/DDBJ databases">
        <authorList>
            <person name="Delattre M."/>
        </authorList>
    </citation>
    <scope>NUCLEOTIDE SEQUENCE</scope>
    <source>
        <strain evidence="2">AF72</strain>
    </source>
</reference>
<evidence type="ECO:0000259" key="1">
    <source>
        <dbReference type="PROSITE" id="PS50181"/>
    </source>
</evidence>
<protein>
    <recommendedName>
        <fullName evidence="1">F-box domain-containing protein</fullName>
    </recommendedName>
</protein>
<proteinExistence type="predicted"/>
<dbReference type="AlphaFoldDB" id="A0AA36G3X3"/>
<comment type="caution">
    <text evidence="2">The sequence shown here is derived from an EMBL/GenBank/DDBJ whole genome shotgun (WGS) entry which is preliminary data.</text>
</comment>
<feature type="non-terminal residue" evidence="2">
    <location>
        <position position="268"/>
    </location>
</feature>
<dbReference type="EMBL" id="CATQJA010002634">
    <property type="protein sequence ID" value="CAJ0574949.1"/>
    <property type="molecule type" value="Genomic_DNA"/>
</dbReference>
<dbReference type="Pfam" id="PF00646">
    <property type="entry name" value="F-box"/>
    <property type="match status" value="1"/>
</dbReference>
<gene>
    <name evidence="2" type="ORF">MSPICULIGERA_LOCUS13269</name>
</gene>
<evidence type="ECO:0000313" key="2">
    <source>
        <dbReference type="EMBL" id="CAJ0574949.1"/>
    </source>
</evidence>
<organism evidence="2 3">
    <name type="scientific">Mesorhabditis spiculigera</name>
    <dbReference type="NCBI Taxonomy" id="96644"/>
    <lineage>
        <taxon>Eukaryota</taxon>
        <taxon>Metazoa</taxon>
        <taxon>Ecdysozoa</taxon>
        <taxon>Nematoda</taxon>
        <taxon>Chromadorea</taxon>
        <taxon>Rhabditida</taxon>
        <taxon>Rhabditina</taxon>
        <taxon>Rhabditomorpha</taxon>
        <taxon>Rhabditoidea</taxon>
        <taxon>Rhabditidae</taxon>
        <taxon>Mesorhabditinae</taxon>
        <taxon>Mesorhabditis</taxon>
    </lineage>
</organism>
<sequence>MNFLDVPLACQYKVLNFLDSKSFLKLSSTSTYCRTLAKNCPRKFFNARFEEYSGNKCGFMVQEESGWRSYDVPWANLEFLLRDAVLLSVSISEGKLPDINLRAQYLTMVGSETRPAKLMEIFKRYKEANRKYEGVMLWGLPAEENLMAWLNENANRVTAGLLSLPHSKYTVLKMPKLYLQLQHDAEIQTYLGIVIDEWTRNEREIEDVYIGNIPIRPDLKFFEKHTNFISGGGKGEVRFGSVDGKVLRLKLETDERGSFITMDMFGGA</sequence>
<dbReference type="PROSITE" id="PS50181">
    <property type="entry name" value="FBOX"/>
    <property type="match status" value="1"/>
</dbReference>
<dbReference type="Proteomes" id="UP001177023">
    <property type="component" value="Unassembled WGS sequence"/>
</dbReference>
<dbReference type="InterPro" id="IPR001810">
    <property type="entry name" value="F-box_dom"/>
</dbReference>
<evidence type="ECO:0000313" key="3">
    <source>
        <dbReference type="Proteomes" id="UP001177023"/>
    </source>
</evidence>
<feature type="domain" description="F-box" evidence="1">
    <location>
        <begin position="1"/>
        <end position="52"/>
    </location>
</feature>
<name>A0AA36G3X3_9BILA</name>
<keyword evidence="3" id="KW-1185">Reference proteome</keyword>
<accession>A0AA36G3X3</accession>